<reference evidence="1" key="1">
    <citation type="journal article" date="2024" name="bioRxiv">
        <title>The salivary virome during childhood dental caries.</title>
        <authorList>
            <person name="Tang J."/>
            <person name="Baker J.L."/>
        </authorList>
    </citation>
    <scope>NUCLEOTIDE SEQUENCE</scope>
    <source>
        <strain evidence="1">38_unbinned_79</strain>
    </source>
</reference>
<proteinExistence type="predicted"/>
<organism evidence="1">
    <name type="scientific">Jarrellvirus sp</name>
    <dbReference type="NCBI Taxonomy" id="2960496"/>
    <lineage>
        <taxon>Viruses</taxon>
        <taxon>Duplodnaviria</taxon>
        <taxon>Heunggongvirae</taxon>
        <taxon>Uroviricota</taxon>
        <taxon>Caudoviricetes</taxon>
        <taxon>Jarrellvirus</taxon>
    </lineage>
</organism>
<protein>
    <submittedName>
        <fullName evidence="1">Uncharacterized protein</fullName>
    </submittedName>
</protein>
<dbReference type="EMBL" id="PP870178">
    <property type="protein sequence ID" value="XCI67283.1"/>
    <property type="molecule type" value="Genomic_DNA"/>
</dbReference>
<name>A0AAU8HXW3_9CAUD</name>
<evidence type="ECO:0000313" key="1">
    <source>
        <dbReference type="EMBL" id="XCI67283.1"/>
    </source>
</evidence>
<accession>A0AAU8HXW3</accession>
<sequence length="67" mass="8074">MSLNKTRKRLVKKLKKQDDKRLSKTRAWELFKERFLETRRANLERLLVAGPPFRGGKVFEGASWRWD</sequence>